<keyword evidence="2" id="KW-1185">Reference proteome</keyword>
<organism evidence="1">
    <name type="scientific">Methanobacterium virus Drs3</name>
    <dbReference type="NCBI Taxonomy" id="1430441"/>
    <lineage>
        <taxon>Viruses</taxon>
        <taxon>Duplodnaviria</taxon>
        <taxon>Heunggongvirae</taxon>
        <taxon>Uroviricota</taxon>
        <taxon>Caudoviricetes</taxon>
        <taxon>Methanobavirales</taxon>
        <taxon>Anaerodiviridae</taxon>
        <taxon>Metforvirus</taxon>
        <taxon>Metforvirus limi</taxon>
        <taxon>Metforvirus Drs3</taxon>
    </lineage>
</organism>
<name>A0A385AGZ0_9CAUD</name>
<evidence type="ECO:0000313" key="1">
    <source>
        <dbReference type="EMBL" id="AXN53417.1"/>
    </source>
</evidence>
<dbReference type="Proteomes" id="UP000262397">
    <property type="component" value="Segment"/>
</dbReference>
<protein>
    <submittedName>
        <fullName evidence="1">Uncharacterized protein</fullName>
    </submittedName>
</protein>
<reference evidence="1" key="1">
    <citation type="submission" date="2018-07" db="EMBL/GenBank/DDBJ databases">
        <authorList>
            <person name="Quirk P.G."/>
            <person name="Krulwich T.A."/>
        </authorList>
    </citation>
    <scope>NUCLEOTIDE SEQUENCE [LARGE SCALE GENOMIC DNA]</scope>
</reference>
<dbReference type="EMBL" id="MH674343">
    <property type="protein sequence ID" value="AXN53417.1"/>
    <property type="molecule type" value="Genomic_DNA"/>
</dbReference>
<evidence type="ECO:0000313" key="2">
    <source>
        <dbReference type="Proteomes" id="UP000262397"/>
    </source>
</evidence>
<proteinExistence type="predicted"/>
<sequence>MYEKDDGTVVVQSESGELMTIAIAPSRGRVKYPVITRKFVFGIQEVKLKKRLYLLTSPRDMQQVVNEIEKDPYWDMTKTQLKAILARKHAKSTLIRVDQYSRGMVDRILSNPKAEFAPMSREGRDALLGRVCHANNRYSIRFNKETREIEARSPAGGGFTLKLDPERFSEEFNGKGL</sequence>
<accession>A0A385AGZ0</accession>
<gene>
    <name evidence="1" type="ORF">Drs3_00036</name>
</gene>